<reference evidence="1 2" key="1">
    <citation type="submission" date="2019-08" db="EMBL/GenBank/DDBJ databases">
        <title>Genome sequencing of Paenibacillus faecis DSM 23593(T).</title>
        <authorList>
            <person name="Kook J.-K."/>
            <person name="Park S.-N."/>
            <person name="Lim Y.K."/>
        </authorList>
    </citation>
    <scope>NUCLEOTIDE SEQUENCE [LARGE SCALE GENOMIC DNA]</scope>
    <source>
        <strain evidence="1 2">DSM 23593</strain>
    </source>
</reference>
<organism evidence="1 2">
    <name type="scientific">Paenibacillus faecis</name>
    <dbReference type="NCBI Taxonomy" id="862114"/>
    <lineage>
        <taxon>Bacteria</taxon>
        <taxon>Bacillati</taxon>
        <taxon>Bacillota</taxon>
        <taxon>Bacilli</taxon>
        <taxon>Bacillales</taxon>
        <taxon>Paenibacillaceae</taxon>
        <taxon>Paenibacillus</taxon>
    </lineage>
</organism>
<dbReference type="AlphaFoldDB" id="A0A5D0CZI7"/>
<protein>
    <submittedName>
        <fullName evidence="1">Uncharacterized protein</fullName>
    </submittedName>
</protein>
<keyword evidence="2" id="KW-1185">Reference proteome</keyword>
<dbReference type="EMBL" id="VSDO01000001">
    <property type="protein sequence ID" value="TYA14744.1"/>
    <property type="molecule type" value="Genomic_DNA"/>
</dbReference>
<name>A0A5D0CZI7_9BACL</name>
<dbReference type="Pfam" id="PF19552">
    <property type="entry name" value="DUF6075"/>
    <property type="match status" value="1"/>
</dbReference>
<dbReference type="OrthoDB" id="9800530at2"/>
<gene>
    <name evidence="1" type="ORF">FRY98_03435</name>
</gene>
<comment type="caution">
    <text evidence="1">The sequence shown here is derived from an EMBL/GenBank/DDBJ whole genome shotgun (WGS) entry which is preliminary data.</text>
</comment>
<evidence type="ECO:0000313" key="2">
    <source>
        <dbReference type="Proteomes" id="UP000325218"/>
    </source>
</evidence>
<evidence type="ECO:0000313" key="1">
    <source>
        <dbReference type="EMBL" id="TYA14744.1"/>
    </source>
</evidence>
<proteinExistence type="predicted"/>
<dbReference type="Proteomes" id="UP000325218">
    <property type="component" value="Unassembled WGS sequence"/>
</dbReference>
<sequence>MLTKFKDLEHHQFYEGMMRTTQSHDDPYRKALFYLLGLTEQSRLHIRDLYDFEEDSIRLEGLHQAWQTSSSAKLTRLAFNLYNRYIGDEEQDAARNYSPYFMFDTGLLPYFLEAVKLRYAEYANNQYQNFIHIPMGVGDRRIDYDLEH</sequence>
<dbReference type="InterPro" id="IPR045721">
    <property type="entry name" value="DUF6075"/>
</dbReference>
<accession>A0A5D0CZI7</accession>
<dbReference type="RefSeq" id="WP_148450338.1">
    <property type="nucleotide sequence ID" value="NZ_VSDO01000001.1"/>
</dbReference>